<dbReference type="InterPro" id="IPR041694">
    <property type="entry name" value="ADH_N_2"/>
</dbReference>
<feature type="domain" description="Enoyl reductase (ER)" evidence="2">
    <location>
        <begin position="17"/>
        <end position="333"/>
    </location>
</feature>
<dbReference type="PANTHER" id="PTHR43205">
    <property type="entry name" value="PROSTAGLANDIN REDUCTASE"/>
    <property type="match status" value="1"/>
</dbReference>
<dbReference type="Pfam" id="PF00107">
    <property type="entry name" value="ADH_zinc_N"/>
    <property type="match status" value="1"/>
</dbReference>
<evidence type="ECO:0000256" key="1">
    <source>
        <dbReference type="ARBA" id="ARBA00023002"/>
    </source>
</evidence>
<dbReference type="RefSeq" id="WP_244769702.1">
    <property type="nucleotide sequence ID" value="NZ_BSOP01000039.1"/>
</dbReference>
<reference evidence="4" key="1">
    <citation type="journal article" date="2019" name="Int. J. Syst. Evol. Microbiol.">
        <title>The Global Catalogue of Microorganisms (GCM) 10K type strain sequencing project: providing services to taxonomists for standard genome sequencing and annotation.</title>
        <authorList>
            <consortium name="The Broad Institute Genomics Platform"/>
            <consortium name="The Broad Institute Genome Sequencing Center for Infectious Disease"/>
            <person name="Wu L."/>
            <person name="Ma J."/>
        </authorList>
    </citation>
    <scope>NUCLEOTIDE SEQUENCE [LARGE SCALE GENOMIC DNA]</scope>
    <source>
        <strain evidence="4">NBRC 102122</strain>
    </source>
</reference>
<dbReference type="SUPFAM" id="SSF51735">
    <property type="entry name" value="NAD(P)-binding Rossmann-fold domains"/>
    <property type="match status" value="1"/>
</dbReference>
<dbReference type="InterPro" id="IPR045010">
    <property type="entry name" value="MDR_fam"/>
</dbReference>
<dbReference type="Gene3D" id="3.40.50.720">
    <property type="entry name" value="NAD(P)-binding Rossmann-like Domain"/>
    <property type="match status" value="1"/>
</dbReference>
<dbReference type="PANTHER" id="PTHR43205:SF7">
    <property type="entry name" value="PROSTAGLANDIN REDUCTASE 1"/>
    <property type="match status" value="1"/>
</dbReference>
<dbReference type="CDD" id="cd05288">
    <property type="entry name" value="PGDH"/>
    <property type="match status" value="1"/>
</dbReference>
<dbReference type="Gene3D" id="3.90.180.10">
    <property type="entry name" value="Medium-chain alcohol dehydrogenases, catalytic domain"/>
    <property type="match status" value="1"/>
</dbReference>
<organism evidence="3 4">
    <name type="scientific">Shinella yambaruensis</name>
    <dbReference type="NCBI Taxonomy" id="415996"/>
    <lineage>
        <taxon>Bacteria</taxon>
        <taxon>Pseudomonadati</taxon>
        <taxon>Pseudomonadota</taxon>
        <taxon>Alphaproteobacteria</taxon>
        <taxon>Hyphomicrobiales</taxon>
        <taxon>Rhizobiaceae</taxon>
        <taxon>Shinella</taxon>
    </lineage>
</organism>
<dbReference type="InterPro" id="IPR020843">
    <property type="entry name" value="ER"/>
</dbReference>
<proteinExistence type="predicted"/>
<dbReference type="Proteomes" id="UP001156702">
    <property type="component" value="Unassembled WGS sequence"/>
</dbReference>
<dbReference type="SMART" id="SM00829">
    <property type="entry name" value="PKS_ER"/>
    <property type="match status" value="1"/>
</dbReference>
<protein>
    <submittedName>
        <fullName evidence="3">NADP-dependent oxidoreductase</fullName>
    </submittedName>
</protein>
<gene>
    <name evidence="3" type="ORF">GCM10007923_47540</name>
</gene>
<sequence length="337" mass="36076">MPLNRRFTLVRRPSGVPVPEDFLLTEEPTAALEPGQFLLRNHYVSIDPAQRGWMDDRPSYLPPIALGASVRASTVGQIVESRSAAFPVGAWAAGLNAVEDYSVGTEGGYTNLVDPDAVPSITNYLSVVGPTGLAAYFGLLSIGQPRAGETVLVTGAAGSVGSLVGQIAKMKGCRTVGIAGGPAKVQRLLNDYGFDAAINYRGKSVEELVAEIRRAAPNGVDIQFENVGGDILDAGLLAINPKARIVLCGLISEYNSEPRGARNIWELVVQGARMEGVILTHYFDRIGEAVPALIGWVRDGKLRVDEHVEDGIENVLPAMLRLFDGNNEGKMMLRIVD</sequence>
<dbReference type="EMBL" id="BSOP01000039">
    <property type="protein sequence ID" value="GLR53539.1"/>
    <property type="molecule type" value="Genomic_DNA"/>
</dbReference>
<dbReference type="InterPro" id="IPR013149">
    <property type="entry name" value="ADH-like_C"/>
</dbReference>
<dbReference type="SUPFAM" id="SSF50129">
    <property type="entry name" value="GroES-like"/>
    <property type="match status" value="1"/>
</dbReference>
<name>A0ABQ5ZP40_9HYPH</name>
<evidence type="ECO:0000259" key="2">
    <source>
        <dbReference type="SMART" id="SM00829"/>
    </source>
</evidence>
<accession>A0ABQ5ZP40</accession>
<keyword evidence="1" id="KW-0560">Oxidoreductase</keyword>
<dbReference type="InterPro" id="IPR011032">
    <property type="entry name" value="GroES-like_sf"/>
</dbReference>
<dbReference type="InterPro" id="IPR036291">
    <property type="entry name" value="NAD(P)-bd_dom_sf"/>
</dbReference>
<dbReference type="Pfam" id="PF16884">
    <property type="entry name" value="ADH_N_2"/>
    <property type="match status" value="1"/>
</dbReference>
<evidence type="ECO:0000313" key="4">
    <source>
        <dbReference type="Proteomes" id="UP001156702"/>
    </source>
</evidence>
<keyword evidence="4" id="KW-1185">Reference proteome</keyword>
<evidence type="ECO:0000313" key="3">
    <source>
        <dbReference type="EMBL" id="GLR53539.1"/>
    </source>
</evidence>
<comment type="caution">
    <text evidence="3">The sequence shown here is derived from an EMBL/GenBank/DDBJ whole genome shotgun (WGS) entry which is preliminary data.</text>
</comment>